<dbReference type="Proteomes" id="UP000001340">
    <property type="component" value="Unassembled WGS sequence"/>
</dbReference>
<dbReference type="AlphaFoldDB" id="A0A0E2DIV7"/>
<name>A0A0E2DIV7_LEPIR</name>
<protein>
    <submittedName>
        <fullName evidence="1">Uncharacterized protein</fullName>
    </submittedName>
</protein>
<sequence>MVPFNSHSLPQYLNRKFLYQSKTLSNFKIERTFYRFQNRKD</sequence>
<gene>
    <name evidence="1" type="ORF">LEP1GSC105_2024</name>
</gene>
<proteinExistence type="predicted"/>
<organism evidence="1 2">
    <name type="scientific">Leptospira interrogans str. UI 12758</name>
    <dbReference type="NCBI Taxonomy" id="1049938"/>
    <lineage>
        <taxon>Bacteria</taxon>
        <taxon>Pseudomonadati</taxon>
        <taxon>Spirochaetota</taxon>
        <taxon>Spirochaetia</taxon>
        <taxon>Leptospirales</taxon>
        <taxon>Leptospiraceae</taxon>
        <taxon>Leptospira</taxon>
    </lineage>
</organism>
<evidence type="ECO:0000313" key="1">
    <source>
        <dbReference type="EMBL" id="EKR55563.1"/>
    </source>
</evidence>
<evidence type="ECO:0000313" key="2">
    <source>
        <dbReference type="Proteomes" id="UP000001340"/>
    </source>
</evidence>
<reference evidence="1 2" key="1">
    <citation type="submission" date="2012-10" db="EMBL/GenBank/DDBJ databases">
        <authorList>
            <person name="Harkins D.M."/>
            <person name="Durkin A.S."/>
            <person name="Brinkac L.M."/>
            <person name="Haft D.H."/>
            <person name="Selengut J.D."/>
            <person name="Sanka R."/>
            <person name="DePew J."/>
            <person name="Purushe J."/>
            <person name="Chanthongthip A."/>
            <person name="Lattana O."/>
            <person name="Phetsouvanh R."/>
            <person name="Newton P.N."/>
            <person name="Vinetz J.M."/>
            <person name="Sutton G.G."/>
            <person name="Nierman W.C."/>
            <person name="Fouts D.E."/>
        </authorList>
    </citation>
    <scope>NUCLEOTIDE SEQUENCE [LARGE SCALE GENOMIC DNA]</scope>
    <source>
        <strain evidence="1 2">UI 12758</strain>
    </source>
</reference>
<comment type="caution">
    <text evidence="1">The sequence shown here is derived from an EMBL/GenBank/DDBJ whole genome shotgun (WGS) entry which is preliminary data.</text>
</comment>
<dbReference type="EMBL" id="AHNR02000028">
    <property type="protein sequence ID" value="EKR55563.1"/>
    <property type="molecule type" value="Genomic_DNA"/>
</dbReference>
<accession>A0A0E2DIV7</accession>